<dbReference type="GO" id="GO:0030163">
    <property type="term" value="P:protein catabolic process"/>
    <property type="evidence" value="ECO:0007669"/>
    <property type="project" value="InterPro"/>
</dbReference>
<evidence type="ECO:0000256" key="2">
    <source>
        <dbReference type="ARBA" id="ARBA00022679"/>
    </source>
</evidence>
<gene>
    <name evidence="4" type="ORF">CP965_01590</name>
</gene>
<evidence type="ECO:0000313" key="4">
    <source>
        <dbReference type="EMBL" id="RXK14166.1"/>
    </source>
</evidence>
<dbReference type="AlphaFoldDB" id="A0A4V1M1K2"/>
<dbReference type="RefSeq" id="WP_129060277.1">
    <property type="nucleotide sequence ID" value="NZ_NXIE01000001.1"/>
</dbReference>
<keyword evidence="1" id="KW-0963">Cytoplasm</keyword>
<dbReference type="Proteomes" id="UP000289718">
    <property type="component" value="Unassembled WGS sequence"/>
</dbReference>
<dbReference type="InterPro" id="IPR016181">
    <property type="entry name" value="Acyl_CoA_acyltransferase"/>
</dbReference>
<accession>A0A4V1M1K2</accession>
<dbReference type="InterPro" id="IPR004616">
    <property type="entry name" value="Leu/Phe-tRNA_Trfase"/>
</dbReference>
<proteinExistence type="predicted"/>
<dbReference type="InterPro" id="IPR042203">
    <property type="entry name" value="Leu/Phe-tRNA_Trfase_C"/>
</dbReference>
<keyword evidence="2" id="KW-0808">Transferase</keyword>
<comment type="caution">
    <text evidence="4">The sequence shown here is derived from an EMBL/GenBank/DDBJ whole genome shotgun (WGS) entry which is preliminary data.</text>
</comment>
<dbReference type="GO" id="GO:0005737">
    <property type="term" value="C:cytoplasm"/>
    <property type="evidence" value="ECO:0007669"/>
    <property type="project" value="TreeGrafter"/>
</dbReference>
<keyword evidence="3" id="KW-0012">Acyltransferase</keyword>
<dbReference type="EMBL" id="NXIE01000001">
    <property type="protein sequence ID" value="RXK14166.1"/>
    <property type="molecule type" value="Genomic_DNA"/>
</dbReference>
<dbReference type="Gene3D" id="3.40.630.70">
    <property type="entry name" value="Leucyl/phenylalanyl-tRNA-protein transferase, C-terminal domain"/>
    <property type="match status" value="1"/>
</dbReference>
<organism evidence="4 5">
    <name type="scientific">Halarcobacter mediterraneus</name>
    <dbReference type="NCBI Taxonomy" id="2023153"/>
    <lineage>
        <taxon>Bacteria</taxon>
        <taxon>Pseudomonadati</taxon>
        <taxon>Campylobacterota</taxon>
        <taxon>Epsilonproteobacteria</taxon>
        <taxon>Campylobacterales</taxon>
        <taxon>Arcobacteraceae</taxon>
        <taxon>Halarcobacter</taxon>
    </lineage>
</organism>
<keyword evidence="5" id="KW-1185">Reference proteome</keyword>
<dbReference type="PANTHER" id="PTHR30098">
    <property type="entry name" value="LEUCYL/PHENYLALANYL-TRNA--PROTEIN TRANSFERASE"/>
    <property type="match status" value="1"/>
</dbReference>
<dbReference type="OrthoDB" id="570538at2"/>
<dbReference type="SUPFAM" id="SSF55729">
    <property type="entry name" value="Acyl-CoA N-acyltransferases (Nat)"/>
    <property type="match status" value="1"/>
</dbReference>
<dbReference type="Pfam" id="PF03588">
    <property type="entry name" value="Leu_Phe_trans"/>
    <property type="match status" value="1"/>
</dbReference>
<name>A0A4V1M1K2_9BACT</name>
<evidence type="ECO:0000256" key="3">
    <source>
        <dbReference type="ARBA" id="ARBA00023315"/>
    </source>
</evidence>
<evidence type="ECO:0000256" key="1">
    <source>
        <dbReference type="ARBA" id="ARBA00022490"/>
    </source>
</evidence>
<evidence type="ECO:0000313" key="5">
    <source>
        <dbReference type="Proteomes" id="UP000289718"/>
    </source>
</evidence>
<reference evidence="4 5" key="1">
    <citation type="submission" date="2017-09" db="EMBL/GenBank/DDBJ databases">
        <title>Genomics of the genus Arcobacter.</title>
        <authorList>
            <person name="Perez-Cataluna A."/>
            <person name="Figueras M.J."/>
            <person name="Salas-Masso N."/>
        </authorList>
    </citation>
    <scope>NUCLEOTIDE SEQUENCE [LARGE SCALE GENOMIC DNA]</scope>
    <source>
        <strain evidence="4 5">F156-34</strain>
    </source>
</reference>
<dbReference type="PANTHER" id="PTHR30098:SF2">
    <property type="entry name" value="LEUCYL_PHENYLALANYL-TRNA--PROTEIN TRANSFERASE"/>
    <property type="match status" value="1"/>
</dbReference>
<evidence type="ECO:0008006" key="6">
    <source>
        <dbReference type="Google" id="ProtNLM"/>
    </source>
</evidence>
<protein>
    <recommendedName>
        <fullName evidence="6">Leucyl/phenylalanyl-tRNA--protein transferase</fullName>
    </recommendedName>
</protein>
<sequence>MKDNYYWSDDLSTEFYIEAARAGFITTSIYHDNQFILLPEIQFDYAVLHFDKIIIPKKVNKLINENNYIFDINRDFQEVLNRISSYHPDSWVTQEYIELLNKLNINKNLKKYFNLFSTEIYEKNTKKLISGEIGYQIGSTYTSLTGFTTRSKKYNNWGKLQLVLLNNYLKVKGFKLWNLGHPQLQYKIDLGAKIYNRSDFLKLWEKNI</sequence>
<dbReference type="GO" id="GO:0008914">
    <property type="term" value="F:leucyl-tRNA--protein transferase activity"/>
    <property type="evidence" value="ECO:0007669"/>
    <property type="project" value="InterPro"/>
</dbReference>